<protein>
    <submittedName>
        <fullName evidence="2">Uncharacterized protein</fullName>
    </submittedName>
</protein>
<evidence type="ECO:0000313" key="3">
    <source>
        <dbReference type="Proteomes" id="UP000295334"/>
    </source>
</evidence>
<accession>A0A4R1BMJ4</accession>
<organism evidence="2 3">
    <name type="scientific">Flaviaesturariibacter flavus</name>
    <dbReference type="NCBI Taxonomy" id="2502780"/>
    <lineage>
        <taxon>Bacteria</taxon>
        <taxon>Pseudomonadati</taxon>
        <taxon>Bacteroidota</taxon>
        <taxon>Chitinophagia</taxon>
        <taxon>Chitinophagales</taxon>
        <taxon>Chitinophagaceae</taxon>
        <taxon>Flaviaestuariibacter</taxon>
    </lineage>
</organism>
<comment type="caution">
    <text evidence="2">The sequence shown here is derived from an EMBL/GenBank/DDBJ whole genome shotgun (WGS) entry which is preliminary data.</text>
</comment>
<sequence>MKRLFSVFVAAAIALSGHAQENPQETGRTFMRNLDFENAILVFTRALQNDKDNYSLQKDLTMALYYKQDYAKALDMIDRLLDHPEVDVQAYQLAGNVYKALERVKDADKTYRAGLRKFPKSGALYSEYGELLFARKDFGAIGQWEKGIREDPAYSGNYYNAARFYFYTKDKVWSLIYGEIFVNMESLSERGTAMRGMLLSAYKEKLFADTDIMKDQSKKLSPFAKAFLETMDKQASLVSRGINVEVLTMIRTRFILDWSKTYAAKFPFKLFDFQQQLLREGMFEAYNQWLFGADANLPVFETWTRTHPAEWEKFSNFQKGRVFRMPAGQYYGG</sequence>
<dbReference type="RefSeq" id="WP_131446681.1">
    <property type="nucleotide sequence ID" value="NZ_SJZI01000003.1"/>
</dbReference>
<evidence type="ECO:0000256" key="1">
    <source>
        <dbReference type="SAM" id="SignalP"/>
    </source>
</evidence>
<dbReference type="Gene3D" id="1.25.40.10">
    <property type="entry name" value="Tetratricopeptide repeat domain"/>
    <property type="match status" value="1"/>
</dbReference>
<dbReference type="EMBL" id="SJZI01000003">
    <property type="protein sequence ID" value="TCJ18730.1"/>
    <property type="molecule type" value="Genomic_DNA"/>
</dbReference>
<keyword evidence="3" id="KW-1185">Reference proteome</keyword>
<dbReference type="OrthoDB" id="793001at2"/>
<feature type="signal peptide" evidence="1">
    <location>
        <begin position="1"/>
        <end position="19"/>
    </location>
</feature>
<gene>
    <name evidence="2" type="ORF">EPD60_02940</name>
</gene>
<feature type="chain" id="PRO_5020876509" evidence="1">
    <location>
        <begin position="20"/>
        <end position="333"/>
    </location>
</feature>
<dbReference type="AlphaFoldDB" id="A0A4R1BMJ4"/>
<name>A0A4R1BMJ4_9BACT</name>
<dbReference type="InterPro" id="IPR011990">
    <property type="entry name" value="TPR-like_helical_dom_sf"/>
</dbReference>
<reference evidence="2 3" key="1">
    <citation type="submission" date="2019-03" db="EMBL/GenBank/DDBJ databases">
        <authorList>
            <person name="Kim M.K.M."/>
        </authorList>
    </citation>
    <scope>NUCLEOTIDE SEQUENCE [LARGE SCALE GENOMIC DNA]</scope>
    <source>
        <strain evidence="2 3">17J68-12</strain>
    </source>
</reference>
<dbReference type="SUPFAM" id="SSF48452">
    <property type="entry name" value="TPR-like"/>
    <property type="match status" value="1"/>
</dbReference>
<dbReference type="Proteomes" id="UP000295334">
    <property type="component" value="Unassembled WGS sequence"/>
</dbReference>
<proteinExistence type="predicted"/>
<evidence type="ECO:0000313" key="2">
    <source>
        <dbReference type="EMBL" id="TCJ18730.1"/>
    </source>
</evidence>
<keyword evidence="1" id="KW-0732">Signal</keyword>